<dbReference type="InterPro" id="IPR012373">
    <property type="entry name" value="Ferrdict_sens_TM"/>
</dbReference>
<dbReference type="Pfam" id="PF04773">
    <property type="entry name" value="FecR"/>
    <property type="match status" value="1"/>
</dbReference>
<dbReference type="RefSeq" id="WP_165360088.1">
    <property type="nucleotide sequence ID" value="NZ_UFQC01000004.1"/>
</dbReference>
<dbReference type="PANTHER" id="PTHR30273">
    <property type="entry name" value="PERIPLASMIC SIGNAL SENSOR AND SIGMA FACTOR ACTIVATOR FECR-RELATED"/>
    <property type="match status" value="1"/>
</dbReference>
<evidence type="ECO:0000313" key="4">
    <source>
        <dbReference type="Proteomes" id="UP000289465"/>
    </source>
</evidence>
<accession>A0A446C8Y1</accession>
<feature type="domain" description="FecR protein" evidence="1">
    <location>
        <begin position="111"/>
        <end position="200"/>
    </location>
</feature>
<dbReference type="GO" id="GO:0016989">
    <property type="term" value="F:sigma factor antagonist activity"/>
    <property type="evidence" value="ECO:0007669"/>
    <property type="project" value="TreeGrafter"/>
</dbReference>
<dbReference type="PIRSF" id="PIRSF018266">
    <property type="entry name" value="FecR"/>
    <property type="match status" value="1"/>
</dbReference>
<dbReference type="InterPro" id="IPR006860">
    <property type="entry name" value="FecR"/>
</dbReference>
<name>A0A446C8Y1_9BURK</name>
<evidence type="ECO:0000313" key="3">
    <source>
        <dbReference type="EMBL" id="SSW64284.1"/>
    </source>
</evidence>
<evidence type="ECO:0000259" key="2">
    <source>
        <dbReference type="Pfam" id="PF16220"/>
    </source>
</evidence>
<organism evidence="3 4">
    <name type="scientific">Achromobacter veterisilvae</name>
    <dbReference type="NCBI Taxonomy" id="2069367"/>
    <lineage>
        <taxon>Bacteria</taxon>
        <taxon>Pseudomonadati</taxon>
        <taxon>Pseudomonadota</taxon>
        <taxon>Betaproteobacteria</taxon>
        <taxon>Burkholderiales</taxon>
        <taxon>Alcaligenaceae</taxon>
        <taxon>Achromobacter</taxon>
    </lineage>
</organism>
<dbReference type="Gene3D" id="3.55.50.30">
    <property type="match status" value="1"/>
</dbReference>
<sequence length="313" mass="34102">MSTRPDPRKPDAVAQAAGWLVRLERDDSAATREAWQRWYAADPSHAAVWQRFALLQEAVPANGAAAAALGAIDFQHGRRRALKLLVAGAGIGLGGPLLYGRAQEAGWLAAYRSATGEQRSLALNDDVALMMNTDTALDVTRDGRRLDIALRDGEIMLDTRAADPAVRILTRGGCIVPTRARLVVRAQGPQTRVALEAGQAAIATRGDLNQELRAGDVRRFSAHQIAEVAGWAGREFAWVQGMLIADDMPLDAFLAELARYRPGLIQCDDRAAALRVNGSFRLKDTDQVLEALAATLGLRIQYRTRYWVRVESA</sequence>
<proteinExistence type="predicted"/>
<dbReference type="EMBL" id="UFQC01000004">
    <property type="protein sequence ID" value="SSW64284.1"/>
    <property type="molecule type" value="Genomic_DNA"/>
</dbReference>
<dbReference type="PANTHER" id="PTHR30273:SF2">
    <property type="entry name" value="PROTEIN FECR"/>
    <property type="match status" value="1"/>
</dbReference>
<dbReference type="Pfam" id="PF16220">
    <property type="entry name" value="DUF4880"/>
    <property type="match status" value="1"/>
</dbReference>
<evidence type="ECO:0000259" key="1">
    <source>
        <dbReference type="Pfam" id="PF04773"/>
    </source>
</evidence>
<reference evidence="3 4" key="1">
    <citation type="submission" date="2018-07" db="EMBL/GenBank/DDBJ databases">
        <authorList>
            <person name="Peeters C."/>
        </authorList>
    </citation>
    <scope>NUCLEOTIDE SEQUENCE [LARGE SCALE GENOMIC DNA]</scope>
    <source>
        <strain evidence="3 4">LMG 30378</strain>
    </source>
</reference>
<gene>
    <name evidence="3" type="ORF">AVE30378_00985</name>
</gene>
<feature type="domain" description="FecR N-terminal" evidence="2">
    <location>
        <begin position="15"/>
        <end position="52"/>
    </location>
</feature>
<protein>
    <recommendedName>
        <fullName evidence="5">Protein FecR</fullName>
    </recommendedName>
</protein>
<dbReference type="Gene3D" id="2.60.120.1440">
    <property type="match status" value="1"/>
</dbReference>
<dbReference type="AlphaFoldDB" id="A0A446C8Y1"/>
<dbReference type="Proteomes" id="UP000289465">
    <property type="component" value="Unassembled WGS sequence"/>
</dbReference>
<evidence type="ECO:0008006" key="5">
    <source>
        <dbReference type="Google" id="ProtNLM"/>
    </source>
</evidence>
<dbReference type="InterPro" id="IPR032623">
    <property type="entry name" value="FecR_N"/>
</dbReference>